<comment type="similarity">
    <text evidence="3 8">Belongs to the aldose epimerase family.</text>
</comment>
<evidence type="ECO:0000256" key="1">
    <source>
        <dbReference type="ARBA" id="ARBA00001913"/>
    </source>
</evidence>
<sequence>MGIINEVAFNTVHNNQKVQLFTLKNKNGMIVQITNYGATIVSINVKDKEGKLADVVQGYDTAQEYIDNNESYQGAICGRYANRIKKGKFTLNRKEYSLTINDGGNHLHGGLIGFDKKIWDVKESSASKVTFQYTSPDGEEGYPGTVTVIVTYSISENNELQLDCSGTTDQETILNLVNHSYFNLAGEGSGTINNHQLQIEADFYTPLTKSHEPTGEILTVKNTPFDFTSLTCIGDRIDTDHEQLAIGKGYDHNFVLKHRIHNLELAATAIEPQSGRKMEVFTTMPGLQLYTANWIKNEKGKENHIYQEREAFCLETQNFPDAINQSHFPSPILAPKNIYKHSTIYRFSIIKSNIRWISLKSWGEC</sequence>
<dbReference type="NCBIfam" id="NF008277">
    <property type="entry name" value="PRK11055.1"/>
    <property type="match status" value="1"/>
</dbReference>
<reference evidence="9 10" key="1">
    <citation type="submission" date="2019-01" db="EMBL/GenBank/DDBJ databases">
        <authorList>
            <person name="B I."/>
            <person name="Ch S."/>
            <person name="Ch V.R."/>
        </authorList>
    </citation>
    <scope>NUCLEOTIDE SEQUENCE [LARGE SCALE GENOMIC DNA]</scope>
    <source>
        <strain evidence="9 10">JC507</strain>
    </source>
</reference>
<keyword evidence="10" id="KW-1185">Reference proteome</keyword>
<evidence type="ECO:0000256" key="4">
    <source>
        <dbReference type="ARBA" id="ARBA00011245"/>
    </source>
</evidence>
<dbReference type="PANTHER" id="PTHR10091">
    <property type="entry name" value="ALDOSE-1-EPIMERASE"/>
    <property type="match status" value="1"/>
</dbReference>
<dbReference type="Pfam" id="PF01263">
    <property type="entry name" value="Aldose_epim"/>
    <property type="match status" value="1"/>
</dbReference>
<comment type="cofactor">
    <cofactor evidence="1">
        <name>Ca(2+)</name>
        <dbReference type="ChEBI" id="CHEBI:29108"/>
    </cofactor>
</comment>
<dbReference type="Gene3D" id="2.70.98.10">
    <property type="match status" value="1"/>
</dbReference>
<dbReference type="InterPro" id="IPR014718">
    <property type="entry name" value="GH-type_carb-bd"/>
</dbReference>
<proteinExistence type="inferred from homology"/>
<evidence type="ECO:0000256" key="7">
    <source>
        <dbReference type="ARBA" id="ARBA00023277"/>
    </source>
</evidence>
<name>A0ABY2R4Q3_9FLAO</name>
<dbReference type="Proteomes" id="UP000306038">
    <property type="component" value="Unassembled WGS sequence"/>
</dbReference>
<dbReference type="SUPFAM" id="SSF74650">
    <property type="entry name" value="Galactose mutarotase-like"/>
    <property type="match status" value="1"/>
</dbReference>
<comment type="catalytic activity">
    <reaction evidence="8">
        <text>alpha-D-glucose = beta-D-glucose</text>
        <dbReference type="Rhea" id="RHEA:10264"/>
        <dbReference type="ChEBI" id="CHEBI:15903"/>
        <dbReference type="ChEBI" id="CHEBI:17925"/>
        <dbReference type="EC" id="5.1.3.3"/>
    </reaction>
</comment>
<keyword evidence="6 8" id="KW-0413">Isomerase</keyword>
<dbReference type="EC" id="5.1.3.3" evidence="8"/>
<evidence type="ECO:0000256" key="6">
    <source>
        <dbReference type="ARBA" id="ARBA00023235"/>
    </source>
</evidence>
<gene>
    <name evidence="9" type="ORF">EK417_15015</name>
</gene>
<dbReference type="RefSeq" id="WP_136522607.1">
    <property type="nucleotide sequence ID" value="NZ_SDLV01000030.1"/>
</dbReference>
<dbReference type="PIRSF" id="PIRSF005096">
    <property type="entry name" value="GALM"/>
    <property type="match status" value="1"/>
</dbReference>
<organism evidence="9 10">
    <name type="scientific">Chryseobacterium candidae</name>
    <dbReference type="NCBI Taxonomy" id="1978493"/>
    <lineage>
        <taxon>Bacteria</taxon>
        <taxon>Pseudomonadati</taxon>
        <taxon>Bacteroidota</taxon>
        <taxon>Flavobacteriia</taxon>
        <taxon>Flavobacteriales</taxon>
        <taxon>Weeksellaceae</taxon>
        <taxon>Chryseobacterium group</taxon>
        <taxon>Chryseobacterium</taxon>
    </lineage>
</organism>
<dbReference type="CDD" id="cd09019">
    <property type="entry name" value="galactose_mutarotase_like"/>
    <property type="match status" value="1"/>
</dbReference>
<keyword evidence="7 8" id="KW-0119">Carbohydrate metabolism</keyword>
<evidence type="ECO:0000256" key="5">
    <source>
        <dbReference type="ARBA" id="ARBA00022837"/>
    </source>
</evidence>
<dbReference type="InterPro" id="IPR047215">
    <property type="entry name" value="Galactose_mutarotase-like"/>
</dbReference>
<dbReference type="InterPro" id="IPR008183">
    <property type="entry name" value="Aldose_1/G6P_1-epimerase"/>
</dbReference>
<comment type="pathway">
    <text evidence="2 8">Carbohydrate metabolism; hexose metabolism.</text>
</comment>
<evidence type="ECO:0000256" key="8">
    <source>
        <dbReference type="PIRNR" id="PIRNR005096"/>
    </source>
</evidence>
<dbReference type="PANTHER" id="PTHR10091:SF0">
    <property type="entry name" value="GALACTOSE MUTAROTASE"/>
    <property type="match status" value="1"/>
</dbReference>
<dbReference type="EMBL" id="SDLV01000030">
    <property type="protein sequence ID" value="THV57731.1"/>
    <property type="molecule type" value="Genomic_DNA"/>
</dbReference>
<protein>
    <recommendedName>
        <fullName evidence="8">Aldose 1-epimerase</fullName>
        <ecNumber evidence="8">5.1.3.3</ecNumber>
    </recommendedName>
</protein>
<evidence type="ECO:0000256" key="3">
    <source>
        <dbReference type="ARBA" id="ARBA00006206"/>
    </source>
</evidence>
<comment type="caution">
    <text evidence="9">The sequence shown here is derived from an EMBL/GenBank/DDBJ whole genome shotgun (WGS) entry which is preliminary data.</text>
</comment>
<comment type="subunit">
    <text evidence="4">Monomer.</text>
</comment>
<dbReference type="InterPro" id="IPR015443">
    <property type="entry name" value="Aldose_1-epimerase"/>
</dbReference>
<keyword evidence="5" id="KW-0106">Calcium</keyword>
<evidence type="ECO:0000256" key="2">
    <source>
        <dbReference type="ARBA" id="ARBA00005028"/>
    </source>
</evidence>
<accession>A0ABY2R4Q3</accession>
<evidence type="ECO:0000313" key="10">
    <source>
        <dbReference type="Proteomes" id="UP000306038"/>
    </source>
</evidence>
<dbReference type="InterPro" id="IPR011013">
    <property type="entry name" value="Gal_mutarotase_sf_dom"/>
</dbReference>
<evidence type="ECO:0000313" key="9">
    <source>
        <dbReference type="EMBL" id="THV57731.1"/>
    </source>
</evidence>